<keyword evidence="4" id="KW-1185">Reference proteome</keyword>
<feature type="transmembrane region" description="Helical" evidence="2">
    <location>
        <begin position="134"/>
        <end position="152"/>
    </location>
</feature>
<evidence type="ECO:0000313" key="4">
    <source>
        <dbReference type="Proteomes" id="UP001161017"/>
    </source>
</evidence>
<keyword evidence="2" id="KW-0472">Membrane</keyword>
<feature type="region of interest" description="Disordered" evidence="1">
    <location>
        <begin position="1"/>
        <end position="21"/>
    </location>
</feature>
<gene>
    <name evidence="3" type="ORF">OHK93_007105</name>
</gene>
<dbReference type="EMBL" id="JAPUFD010000006">
    <property type="protein sequence ID" value="MDI1487832.1"/>
    <property type="molecule type" value="Genomic_DNA"/>
</dbReference>
<evidence type="ECO:0000256" key="1">
    <source>
        <dbReference type="SAM" id="MobiDB-lite"/>
    </source>
</evidence>
<accession>A0AA43TXB2</accession>
<dbReference type="Proteomes" id="UP001161017">
    <property type="component" value="Unassembled WGS sequence"/>
</dbReference>
<proteinExistence type="predicted"/>
<keyword evidence="2" id="KW-0812">Transmembrane</keyword>
<organism evidence="3 4">
    <name type="scientific">Ramalina farinacea</name>
    <dbReference type="NCBI Taxonomy" id="258253"/>
    <lineage>
        <taxon>Eukaryota</taxon>
        <taxon>Fungi</taxon>
        <taxon>Dikarya</taxon>
        <taxon>Ascomycota</taxon>
        <taxon>Pezizomycotina</taxon>
        <taxon>Lecanoromycetes</taxon>
        <taxon>OSLEUM clade</taxon>
        <taxon>Lecanoromycetidae</taxon>
        <taxon>Lecanorales</taxon>
        <taxon>Lecanorineae</taxon>
        <taxon>Ramalinaceae</taxon>
        <taxon>Ramalina</taxon>
    </lineage>
</organism>
<evidence type="ECO:0000256" key="2">
    <source>
        <dbReference type="SAM" id="Phobius"/>
    </source>
</evidence>
<reference evidence="3" key="1">
    <citation type="journal article" date="2023" name="Genome Biol. Evol.">
        <title>First Whole Genome Sequence and Flow Cytometry Genome Size Data for the Lichen-Forming Fungus Ramalina farinacea (Ascomycota).</title>
        <authorList>
            <person name="Llewellyn T."/>
            <person name="Mian S."/>
            <person name="Hill R."/>
            <person name="Leitch I.J."/>
            <person name="Gaya E."/>
        </authorList>
    </citation>
    <scope>NUCLEOTIDE SEQUENCE</scope>
    <source>
        <strain evidence="3">LIQ254RAFAR</strain>
    </source>
</reference>
<sequence>MSTTSINPGTAPPINSTPPSTIFTNSSSEDVKLWVYHCLRKNDAFLDANKAWELARAVKGTGEVVLCYSEEHWKEQVPGWGGTVYFALQQSQKYVMDTIFEFGLVAQTKLLLVAGGSGLVQIIKREDFQQTKSIGIAFAVYTFFLRVYLSIFSSKWAHENKRTPRFFKLRRRGDQSFWKDFAGIPK</sequence>
<evidence type="ECO:0000313" key="3">
    <source>
        <dbReference type="EMBL" id="MDI1487832.1"/>
    </source>
</evidence>
<protein>
    <submittedName>
        <fullName evidence="3">Uncharacterized protein</fullName>
    </submittedName>
</protein>
<keyword evidence="2" id="KW-1133">Transmembrane helix</keyword>
<dbReference type="AlphaFoldDB" id="A0AA43TXB2"/>
<name>A0AA43TXB2_9LECA</name>
<comment type="caution">
    <text evidence="3">The sequence shown here is derived from an EMBL/GenBank/DDBJ whole genome shotgun (WGS) entry which is preliminary data.</text>
</comment>